<feature type="non-terminal residue" evidence="1">
    <location>
        <position position="59"/>
    </location>
</feature>
<reference evidence="1" key="1">
    <citation type="submission" date="2020-07" db="EMBL/GenBank/DDBJ databases">
        <title>Clarias magur genome sequencing, assembly and annotation.</title>
        <authorList>
            <person name="Kushwaha B."/>
            <person name="Kumar R."/>
            <person name="Das P."/>
            <person name="Joshi C.G."/>
            <person name="Kumar D."/>
            <person name="Nagpure N.S."/>
            <person name="Pandey M."/>
            <person name="Agarwal S."/>
            <person name="Srivastava S."/>
            <person name="Singh M."/>
            <person name="Sahoo L."/>
            <person name="Jayasankar P."/>
            <person name="Meher P.K."/>
            <person name="Koringa P.G."/>
            <person name="Iquebal M.A."/>
            <person name="Das S.P."/>
            <person name="Bit A."/>
            <person name="Patnaik S."/>
            <person name="Patel N."/>
            <person name="Shah T.M."/>
            <person name="Hinsu A."/>
            <person name="Jena J.K."/>
        </authorList>
    </citation>
    <scope>NUCLEOTIDE SEQUENCE</scope>
    <source>
        <strain evidence="1">CIFAMagur01</strain>
        <tissue evidence="1">Testis</tissue>
    </source>
</reference>
<dbReference type="AlphaFoldDB" id="A0A8J4U488"/>
<accession>A0A8J4U488</accession>
<gene>
    <name evidence="1" type="ORF">DAT39_011886</name>
</gene>
<dbReference type="EMBL" id="QNUK01000201">
    <property type="protein sequence ID" value="KAF5898401.1"/>
    <property type="molecule type" value="Genomic_DNA"/>
</dbReference>
<evidence type="ECO:0000313" key="2">
    <source>
        <dbReference type="Proteomes" id="UP000727407"/>
    </source>
</evidence>
<dbReference type="Proteomes" id="UP000727407">
    <property type="component" value="Unassembled WGS sequence"/>
</dbReference>
<keyword evidence="2" id="KW-1185">Reference proteome</keyword>
<dbReference type="OrthoDB" id="420380at2759"/>
<protein>
    <submittedName>
        <fullName evidence="1">Prolyl 4-hydroxylase subunit alpha-1-like</fullName>
    </submittedName>
</protein>
<organism evidence="1 2">
    <name type="scientific">Clarias magur</name>
    <name type="common">Asian catfish</name>
    <name type="synonym">Macropteronotus magur</name>
    <dbReference type="NCBI Taxonomy" id="1594786"/>
    <lineage>
        <taxon>Eukaryota</taxon>
        <taxon>Metazoa</taxon>
        <taxon>Chordata</taxon>
        <taxon>Craniata</taxon>
        <taxon>Vertebrata</taxon>
        <taxon>Euteleostomi</taxon>
        <taxon>Actinopterygii</taxon>
        <taxon>Neopterygii</taxon>
        <taxon>Teleostei</taxon>
        <taxon>Ostariophysi</taxon>
        <taxon>Siluriformes</taxon>
        <taxon>Clariidae</taxon>
        <taxon>Clarias</taxon>
    </lineage>
</organism>
<sequence>NPNRQKKLVCRYTTGGRNPQLIYAPAKEEEEWDEPLILRYHDVISLSEIEVIKKLSRPK</sequence>
<comment type="caution">
    <text evidence="1">The sequence shown here is derived from an EMBL/GenBank/DDBJ whole genome shotgun (WGS) entry which is preliminary data.</text>
</comment>
<feature type="non-terminal residue" evidence="1">
    <location>
        <position position="1"/>
    </location>
</feature>
<proteinExistence type="predicted"/>
<name>A0A8J4U488_CLAMG</name>
<evidence type="ECO:0000313" key="1">
    <source>
        <dbReference type="EMBL" id="KAF5898401.1"/>
    </source>
</evidence>